<dbReference type="PANTHER" id="PTHR42264">
    <property type="entry name" value="EPHRIN_REC_LIKE DOMAIN-CONTAINING PROTEIN"/>
    <property type="match status" value="1"/>
</dbReference>
<feature type="compositionally biased region" description="Low complexity" evidence="5">
    <location>
        <begin position="1176"/>
        <end position="1188"/>
    </location>
</feature>
<sequence>MNSNTFTSTVNHSCTSINFTTTITCTATHTTTITTTTKTNATNISTTITNTSSSNTTTTTTTTAINSNDTTTNTILSKLTDRATYFAVVSDTCAFNRNLCKTRYSRLPFLDLATHISQRPAPWLYHTNREYLRESPSKDPHVYLRFPRYRWHLDYQSPHKKRKTANQKLWYTLQNGLKALGVSSDLVPVVTRKAYAISGLSIPSSLANYLDALNPRVSVSHATGNNANNNNSSNSTNRLQHSGFVGTNNSNVHSNSFQRKILYDNHGDYSRDAIINPAIITSMLHDDEEHDYIVSDRSQDSVCFLNGRVGGSASNTPGFFGGISGGGDDSTQSFDGMLTMTKRINKNYRTNSDNVNLSDLQDGTHETQHSNNNHIMLNKSDYTKTYDLDNVSEDDDNQNRDYDAEDFDGEIGEEIDDDDDGGGDADWFTGRRRRTGVSGNNSSGGGNNGLVMSGNGRRGKTRSMYSLKMTKYNRKMVNQKVNRSSQNFPALSSRLGGRRFTKRHLGRPFSGRLRANDSRLDDQSYTYAKSSPSVGRRGSRAISRLGTRHMSDSWKGLQRYGIGREKLNECNDSWDVDNEPGFQLNATPITPTINEKHEGKLLGNCNTLNDRLNTSNLFSSSSSYPSTSSNSLHLHSSLVNSDKSLSGIYESSIQNRFNSDRSSPLLSQSKFVRSSATPANWSHLMNVNQSNVGTQSSTTVNMSISSMSSSCMSSSSSPMDSCRISEQPNNLSLPRCYDSNDYVMRIEELSKNHESSPQFFSSGRRPNTFRQSNCSDTMNRYNPLSVPSESFHNSPSINSTVGPMVNPVFSNIDQSNNNTNNSPINTSNVSDMMRIVDASNTDKSNNGRVVGDLQTFVSPQTATTTVTFFVCEVCSSRYRSTAGLRYHYHSQHSGYTPQNPISASASRLVVPVGEERGIGGGLRGGRPRRHRGSTGSSKSRDKLANSPYVNEYQISSEQDDRSNSILSSQYCKITNPYSPSSQNNKRGHNNINRLDCKTIDSRSIVEPKLIDLITSQAAPLKYQEKVHVNHYNSIESDNDNSELVIINNNKDNNNNSLLTSVEMKKLPFLDNQTNGAERSSSLSTPGKFVDSTDSVIAVNDSSSSSRFQMIDYNNYNNTNVNSSNNFPHTNIHSVQRQNTLQSSSSFNSPISHLGNSGIGNKIHSHIPYSHSHHQHSYLSSQQLQSSPQNNWNSHNTIFNQMSYGSPSVPSSHTSFLRLPPQQQSPATISHVGPQQRRYERQHCPDRLGLTRPPINSSTSTASTPRCDYCLGDDNMNARIGHPECMLQCSRCGHSAHYSCLRLPPHIIDAAMRYPWQCIECKTCWLCDQDDHEDRMVFCWECDRVFHTHCIPSRLPRSLDAHWTCDICMHEMYNNNHNNKSMFDQRTHPNSSYEFYANSTCNTTNNGSSSSSSNTTSNNNNTRNDDHNDNFNSMNTGNGYYTAHVQHHHTQNTARS</sequence>
<dbReference type="Proteomes" id="UP000050792">
    <property type="component" value="Unassembled WGS sequence"/>
</dbReference>
<evidence type="ECO:0000256" key="5">
    <source>
        <dbReference type="SAM" id="MobiDB-lite"/>
    </source>
</evidence>
<evidence type="ECO:0000256" key="2">
    <source>
        <dbReference type="ARBA" id="ARBA00022771"/>
    </source>
</evidence>
<evidence type="ECO:0000313" key="8">
    <source>
        <dbReference type="Proteomes" id="UP000050792"/>
    </source>
</evidence>
<evidence type="ECO:0000256" key="1">
    <source>
        <dbReference type="ARBA" id="ARBA00022723"/>
    </source>
</evidence>
<dbReference type="InterPro" id="IPR011011">
    <property type="entry name" value="Znf_FYVE_PHD"/>
</dbReference>
<feature type="domain" description="PHD-type" evidence="6">
    <location>
        <begin position="1320"/>
        <end position="1370"/>
    </location>
</feature>
<dbReference type="InterPro" id="IPR001965">
    <property type="entry name" value="Znf_PHD"/>
</dbReference>
<dbReference type="PROSITE" id="PS50157">
    <property type="entry name" value="ZINC_FINGER_C2H2_2"/>
    <property type="match status" value="1"/>
</dbReference>
<accession>A0AA85ESB1</accession>
<evidence type="ECO:0000313" key="9">
    <source>
        <dbReference type="WBParaSite" id="SRDH1_21160.1"/>
    </source>
</evidence>
<protein>
    <recommendedName>
        <fullName evidence="10">PHD finger protein 10</fullName>
    </recommendedName>
</protein>
<evidence type="ECO:0008006" key="10">
    <source>
        <dbReference type="Google" id="ProtNLM"/>
    </source>
</evidence>
<evidence type="ECO:0000259" key="7">
    <source>
        <dbReference type="PROSITE" id="PS50157"/>
    </source>
</evidence>
<name>A0AA85ESB1_9TREM</name>
<feature type="region of interest" description="Disordered" evidence="5">
    <location>
        <begin position="352"/>
        <end position="378"/>
    </location>
</feature>
<dbReference type="Gene3D" id="3.30.40.10">
    <property type="entry name" value="Zinc/RING finger domain, C3HC4 (zinc finger)"/>
    <property type="match status" value="1"/>
</dbReference>
<dbReference type="InterPro" id="IPR019787">
    <property type="entry name" value="Znf_PHD-finger"/>
</dbReference>
<dbReference type="InterPro" id="IPR013083">
    <property type="entry name" value="Znf_RING/FYVE/PHD"/>
</dbReference>
<dbReference type="SUPFAM" id="SSF57903">
    <property type="entry name" value="FYVE/PHD zinc finger"/>
    <property type="match status" value="2"/>
</dbReference>
<dbReference type="SMART" id="SM00249">
    <property type="entry name" value="PHD"/>
    <property type="match status" value="2"/>
</dbReference>
<feature type="domain" description="C2H2-type" evidence="7">
    <location>
        <begin position="869"/>
        <end position="897"/>
    </location>
</feature>
<keyword evidence="3" id="KW-0862">Zinc</keyword>
<organism evidence="8 9">
    <name type="scientific">Schistosoma rodhaini</name>
    <dbReference type="NCBI Taxonomy" id="6188"/>
    <lineage>
        <taxon>Eukaryota</taxon>
        <taxon>Metazoa</taxon>
        <taxon>Spiralia</taxon>
        <taxon>Lophotrochozoa</taxon>
        <taxon>Platyhelminthes</taxon>
        <taxon>Trematoda</taxon>
        <taxon>Digenea</taxon>
        <taxon>Strigeidida</taxon>
        <taxon>Schistosomatoidea</taxon>
        <taxon>Schistosomatidae</taxon>
        <taxon>Schistosoma</taxon>
    </lineage>
</organism>
<keyword evidence="8" id="KW-1185">Reference proteome</keyword>
<reference evidence="9" key="2">
    <citation type="submission" date="2023-11" db="UniProtKB">
        <authorList>
            <consortium name="WormBaseParasite"/>
        </authorList>
    </citation>
    <scope>IDENTIFICATION</scope>
</reference>
<evidence type="ECO:0000256" key="4">
    <source>
        <dbReference type="PROSITE-ProRule" id="PRU00042"/>
    </source>
</evidence>
<dbReference type="GO" id="GO:0008270">
    <property type="term" value="F:zinc ion binding"/>
    <property type="evidence" value="ECO:0007669"/>
    <property type="project" value="UniProtKB-KW"/>
</dbReference>
<keyword evidence="1" id="KW-0479">Metal-binding</keyword>
<feature type="region of interest" description="Disordered" evidence="5">
    <location>
        <begin position="1403"/>
        <end position="1439"/>
    </location>
</feature>
<feature type="region of interest" description="Disordered" evidence="5">
    <location>
        <begin position="1135"/>
        <end position="1237"/>
    </location>
</feature>
<evidence type="ECO:0000259" key="6">
    <source>
        <dbReference type="PROSITE" id="PS50016"/>
    </source>
</evidence>
<dbReference type="PROSITE" id="PS50016">
    <property type="entry name" value="ZF_PHD_2"/>
    <property type="match status" value="2"/>
</dbReference>
<feature type="compositionally biased region" description="Polar residues" evidence="5">
    <location>
        <begin position="1189"/>
        <end position="1227"/>
    </location>
</feature>
<feature type="compositionally biased region" description="Polar residues" evidence="5">
    <location>
        <begin position="755"/>
        <end position="778"/>
    </location>
</feature>
<dbReference type="InterPro" id="IPR013087">
    <property type="entry name" value="Znf_C2H2_type"/>
</dbReference>
<dbReference type="PROSITE" id="PS00028">
    <property type="entry name" value="ZINC_FINGER_C2H2_1"/>
    <property type="match status" value="1"/>
</dbReference>
<feature type="compositionally biased region" description="Acidic residues" evidence="5">
    <location>
        <begin position="410"/>
        <end position="423"/>
    </location>
</feature>
<evidence type="ECO:0000256" key="3">
    <source>
        <dbReference type="ARBA" id="ARBA00022833"/>
    </source>
</evidence>
<feature type="region of interest" description="Disordered" evidence="5">
    <location>
        <begin position="410"/>
        <end position="460"/>
    </location>
</feature>
<feature type="region of interest" description="Disordered" evidence="5">
    <location>
        <begin position="915"/>
        <end position="962"/>
    </location>
</feature>
<proteinExistence type="predicted"/>
<feature type="domain" description="PHD-type" evidence="6">
    <location>
        <begin position="1263"/>
        <end position="1323"/>
    </location>
</feature>
<feature type="compositionally biased region" description="Low complexity" evidence="5">
    <location>
        <begin position="1403"/>
        <end position="1421"/>
    </location>
</feature>
<dbReference type="Pfam" id="PF00628">
    <property type="entry name" value="PHD"/>
    <property type="match status" value="1"/>
</dbReference>
<feature type="compositionally biased region" description="Polar residues" evidence="5">
    <location>
        <begin position="1135"/>
        <end position="1154"/>
    </location>
</feature>
<dbReference type="WBParaSite" id="SRDH1_21160.1">
    <property type="protein sequence ID" value="SRDH1_21160.1"/>
    <property type="gene ID" value="SRDH1_21160"/>
</dbReference>
<reference evidence="8" key="1">
    <citation type="submission" date="2022-06" db="EMBL/GenBank/DDBJ databases">
        <authorList>
            <person name="Berger JAMES D."/>
            <person name="Berger JAMES D."/>
        </authorList>
    </citation>
    <scope>NUCLEOTIDE SEQUENCE [LARGE SCALE GENOMIC DNA]</scope>
</reference>
<dbReference type="CDD" id="cd15526">
    <property type="entry name" value="PHD1_MOZ_d4"/>
    <property type="match status" value="1"/>
</dbReference>
<feature type="compositionally biased region" description="Polar residues" evidence="5">
    <location>
        <begin position="352"/>
        <end position="361"/>
    </location>
</feature>
<keyword evidence="2 4" id="KW-0863">Zinc-finger</keyword>
<feature type="region of interest" description="Disordered" evidence="5">
    <location>
        <begin position="754"/>
        <end position="778"/>
    </location>
</feature>